<proteinExistence type="predicted"/>
<name>A0A1W1EI30_9ZZZZ</name>
<dbReference type="EC" id="2.7.13.3" evidence="2"/>
<gene>
    <name evidence="12" type="ORF">MNB_SV-15-1364</name>
</gene>
<dbReference type="Gene3D" id="1.10.287.130">
    <property type="match status" value="1"/>
</dbReference>
<dbReference type="InterPro" id="IPR003661">
    <property type="entry name" value="HisK_dim/P_dom"/>
</dbReference>
<evidence type="ECO:0000256" key="7">
    <source>
        <dbReference type="ARBA" id="ARBA00022840"/>
    </source>
</evidence>
<dbReference type="PRINTS" id="PR00344">
    <property type="entry name" value="BCTRLSENSOR"/>
</dbReference>
<dbReference type="FunFam" id="1.10.287.130:FF:000002">
    <property type="entry name" value="Two-component osmosensing histidine kinase"/>
    <property type="match status" value="1"/>
</dbReference>
<dbReference type="Gene3D" id="3.30.565.10">
    <property type="entry name" value="Histidine kinase-like ATPase, C-terminal domain"/>
    <property type="match status" value="1"/>
</dbReference>
<dbReference type="CDD" id="cd17546">
    <property type="entry name" value="REC_hyHK_CKI1_RcsC-like"/>
    <property type="match status" value="1"/>
</dbReference>
<dbReference type="CDD" id="cd16922">
    <property type="entry name" value="HATPase_EvgS-ArcB-TorS-like"/>
    <property type="match status" value="1"/>
</dbReference>
<dbReference type="SUPFAM" id="SSF55874">
    <property type="entry name" value="ATPase domain of HSP90 chaperone/DNA topoisomerase II/histidine kinase"/>
    <property type="match status" value="1"/>
</dbReference>
<dbReference type="InterPro" id="IPR005467">
    <property type="entry name" value="His_kinase_dom"/>
</dbReference>
<evidence type="ECO:0000259" key="10">
    <source>
        <dbReference type="PROSITE" id="PS50109"/>
    </source>
</evidence>
<sequence length="1085" mass="123109">MTIKGRLKLIGFIPISLLFILSGYFVITTGVKYYESISLENVIEKNRFLDEVLLDLGKERGYTSLYLASNKKDFLEELENQRAKSNSSIADASEFITTSKENIVDKNIEYLQYIPTMKDSYDMVKTISYNDVINKLKLITKIRAKVDSDDSDFKTIITVDYSKNIINSVLDSLTQINKFTLNSKINSLLQTHIQLYIAKENAGLSRAFISYYIMKKLKLSKDEIAMWNSYNIESHIFQPKYINQLSIRESIESIYSNPKNRYTLKKLNNMIASIQSEINTGKYSVKGEDWFSIQTERISILSKVQFRIYKELKSASKDYLLEQQTILYISLGLWIFSIILLVMGFKTARDISNNIKELEDVINKAVSEAKSTDSAIDDIESIENIDLNTHKGTKIAYQFLESLIENAKKDKKMAFEANEAKSLFLANMSHEIRTPLNGIVGFTELLKSTDTTPEQAEFLAIIDKSSENLLSIINNILDLSKIESNKIEIENIIFNAYEEFESAVETYAVGAAEKNIDLNFYMDPTIPKKLKGDPTKVKEVLINLMSNAIKFTGYEGEINVEIVRTKEEGDLNSKITFSVADNGIGMTAEQQSRIFEAFSQADASVTRKYGGTGLGLTISSQFTELMGGVLELTSEEDVGTKFFFSLPLEEIDVEDTGVTNTNFKDVSICKYEDYNNRTTLDKFIDRYFDHFTPKVQNFSSVSELKSFHSQNKCESYWVDIDKIDETIYDSLSKIEKEKLFLIANVTTRKKIEELGISNDNVIFKPVTVTKLKGALQNTSTKIEHVEESINEEAVKQATIFNAKILVAEDNIINQKLIKHVLSEHGMDIDLANNGLEAFEKRRNGAYDLIFMDIQMPVMDGLEATREIINYEKDEQIDHIPIVALTANALKGDREAFLKEGLDEYVSKPIETTELLYVLNKFLSHKSKKMDMADFEKQRDEQRSKLTGKKSTKVKKEAVVEKSKVEEVEKPKEVKADKPVKKSLADKILIAKKSLLEARILSKMIENSEVIDNISNLDAKIATDEYGILFTDPQFVSEAIKAKKDALAIILPKKSNFDSLGITLGEELEGKPTKSVIENIIKKYKG</sequence>
<feature type="domain" description="Histidine kinase" evidence="10">
    <location>
        <begin position="427"/>
        <end position="650"/>
    </location>
</feature>
<organism evidence="12">
    <name type="scientific">hydrothermal vent metagenome</name>
    <dbReference type="NCBI Taxonomy" id="652676"/>
    <lineage>
        <taxon>unclassified sequences</taxon>
        <taxon>metagenomes</taxon>
        <taxon>ecological metagenomes</taxon>
    </lineage>
</organism>
<dbReference type="Pfam" id="PF08376">
    <property type="entry name" value="NIT"/>
    <property type="match status" value="1"/>
</dbReference>
<dbReference type="SMART" id="SM00387">
    <property type="entry name" value="HATPase_c"/>
    <property type="match status" value="1"/>
</dbReference>
<dbReference type="GO" id="GO:0000155">
    <property type="term" value="F:phosphorelay sensor kinase activity"/>
    <property type="evidence" value="ECO:0007669"/>
    <property type="project" value="InterPro"/>
</dbReference>
<dbReference type="AlphaFoldDB" id="A0A1W1EI30"/>
<feature type="domain" description="Response regulatory" evidence="11">
    <location>
        <begin position="803"/>
        <end position="922"/>
    </location>
</feature>
<dbReference type="InterPro" id="IPR036890">
    <property type="entry name" value="HATPase_C_sf"/>
</dbReference>
<evidence type="ECO:0000256" key="8">
    <source>
        <dbReference type="ARBA" id="ARBA00023012"/>
    </source>
</evidence>
<keyword evidence="7" id="KW-0067">ATP-binding</keyword>
<accession>A0A1W1EI30</accession>
<reference evidence="12" key="1">
    <citation type="submission" date="2016-10" db="EMBL/GenBank/DDBJ databases">
        <authorList>
            <person name="de Groot N.N."/>
        </authorList>
    </citation>
    <scope>NUCLEOTIDE SEQUENCE</scope>
</reference>
<evidence type="ECO:0000256" key="6">
    <source>
        <dbReference type="ARBA" id="ARBA00022777"/>
    </source>
</evidence>
<evidence type="ECO:0000313" key="12">
    <source>
        <dbReference type="EMBL" id="SHO80496.1"/>
    </source>
</evidence>
<dbReference type="PANTHER" id="PTHR45339:SF1">
    <property type="entry name" value="HYBRID SIGNAL TRANSDUCTION HISTIDINE KINASE J"/>
    <property type="match status" value="1"/>
</dbReference>
<dbReference type="SUPFAM" id="SSF47384">
    <property type="entry name" value="Homodimeric domain of signal transducing histidine kinase"/>
    <property type="match status" value="1"/>
</dbReference>
<dbReference type="CDD" id="cd00082">
    <property type="entry name" value="HisKA"/>
    <property type="match status" value="1"/>
</dbReference>
<keyword evidence="4" id="KW-0808">Transferase</keyword>
<evidence type="ECO:0000256" key="2">
    <source>
        <dbReference type="ARBA" id="ARBA00012438"/>
    </source>
</evidence>
<keyword evidence="9" id="KW-0472">Membrane</keyword>
<protein>
    <recommendedName>
        <fullName evidence="2">histidine kinase</fullName>
        <ecNumber evidence="2">2.7.13.3</ecNumber>
    </recommendedName>
</protein>
<evidence type="ECO:0000259" key="11">
    <source>
        <dbReference type="PROSITE" id="PS50110"/>
    </source>
</evidence>
<dbReference type="Pfam" id="PF00072">
    <property type="entry name" value="Response_reg"/>
    <property type="match status" value="1"/>
</dbReference>
<keyword evidence="6 12" id="KW-0418">Kinase</keyword>
<dbReference type="InterPro" id="IPR036097">
    <property type="entry name" value="HisK_dim/P_sf"/>
</dbReference>
<evidence type="ECO:0000256" key="1">
    <source>
        <dbReference type="ARBA" id="ARBA00000085"/>
    </source>
</evidence>
<keyword evidence="5" id="KW-0547">Nucleotide-binding</keyword>
<dbReference type="Pfam" id="PF00512">
    <property type="entry name" value="HisKA"/>
    <property type="match status" value="1"/>
</dbReference>
<keyword evidence="8" id="KW-0902">Two-component regulatory system</keyword>
<dbReference type="Pfam" id="PF02518">
    <property type="entry name" value="HATPase_c"/>
    <property type="match status" value="1"/>
</dbReference>
<evidence type="ECO:0000256" key="9">
    <source>
        <dbReference type="SAM" id="Phobius"/>
    </source>
</evidence>
<dbReference type="Gene3D" id="3.40.50.2300">
    <property type="match status" value="1"/>
</dbReference>
<dbReference type="InterPro" id="IPR003594">
    <property type="entry name" value="HATPase_dom"/>
</dbReference>
<feature type="transmembrane region" description="Helical" evidence="9">
    <location>
        <begin position="7"/>
        <end position="27"/>
    </location>
</feature>
<dbReference type="PROSITE" id="PS50109">
    <property type="entry name" value="HIS_KIN"/>
    <property type="match status" value="1"/>
</dbReference>
<evidence type="ECO:0000256" key="5">
    <source>
        <dbReference type="ARBA" id="ARBA00022741"/>
    </source>
</evidence>
<dbReference type="PROSITE" id="PS50110">
    <property type="entry name" value="RESPONSE_REGULATORY"/>
    <property type="match status" value="1"/>
</dbReference>
<dbReference type="SMART" id="SM00388">
    <property type="entry name" value="HisKA"/>
    <property type="match status" value="1"/>
</dbReference>
<dbReference type="InterPro" id="IPR013587">
    <property type="entry name" value="Nitrate/nitrite_sensing"/>
</dbReference>
<comment type="catalytic activity">
    <reaction evidence="1">
        <text>ATP + protein L-histidine = ADP + protein N-phospho-L-histidine.</text>
        <dbReference type="EC" id="2.7.13.3"/>
    </reaction>
</comment>
<dbReference type="GO" id="GO:0005524">
    <property type="term" value="F:ATP binding"/>
    <property type="evidence" value="ECO:0007669"/>
    <property type="project" value="UniProtKB-KW"/>
</dbReference>
<dbReference type="PANTHER" id="PTHR45339">
    <property type="entry name" value="HYBRID SIGNAL TRANSDUCTION HISTIDINE KINASE J"/>
    <property type="match status" value="1"/>
</dbReference>
<evidence type="ECO:0000256" key="4">
    <source>
        <dbReference type="ARBA" id="ARBA00022679"/>
    </source>
</evidence>
<dbReference type="SUPFAM" id="SSF52172">
    <property type="entry name" value="CheY-like"/>
    <property type="match status" value="1"/>
</dbReference>
<keyword evidence="9" id="KW-0812">Transmembrane</keyword>
<dbReference type="FunFam" id="3.30.565.10:FF:000010">
    <property type="entry name" value="Sensor histidine kinase RcsC"/>
    <property type="match status" value="1"/>
</dbReference>
<dbReference type="InterPro" id="IPR011006">
    <property type="entry name" value="CheY-like_superfamily"/>
</dbReference>
<dbReference type="EMBL" id="FRYL01000011">
    <property type="protein sequence ID" value="SHO80496.1"/>
    <property type="molecule type" value="Genomic_DNA"/>
</dbReference>
<evidence type="ECO:0000256" key="3">
    <source>
        <dbReference type="ARBA" id="ARBA00022553"/>
    </source>
</evidence>
<dbReference type="InterPro" id="IPR004358">
    <property type="entry name" value="Sig_transdc_His_kin-like_C"/>
</dbReference>
<dbReference type="SMART" id="SM00448">
    <property type="entry name" value="REC"/>
    <property type="match status" value="1"/>
</dbReference>
<keyword evidence="3" id="KW-0597">Phosphoprotein</keyword>
<dbReference type="InterPro" id="IPR001789">
    <property type="entry name" value="Sig_transdc_resp-reg_receiver"/>
</dbReference>
<keyword evidence="9" id="KW-1133">Transmembrane helix</keyword>